<evidence type="ECO:0000256" key="5">
    <source>
        <dbReference type="ARBA" id="ARBA00022679"/>
    </source>
</evidence>
<dbReference type="SMART" id="SM00744">
    <property type="entry name" value="RINGv"/>
    <property type="match status" value="1"/>
</dbReference>
<dbReference type="Pfam" id="PF12906">
    <property type="entry name" value="RINGv"/>
    <property type="match status" value="1"/>
</dbReference>
<keyword evidence="11" id="KW-0862">Zinc</keyword>
<dbReference type="GO" id="GO:0005789">
    <property type="term" value="C:endoplasmic reticulum membrane"/>
    <property type="evidence" value="ECO:0007669"/>
    <property type="project" value="UniProtKB-SubCell"/>
</dbReference>
<dbReference type="CDD" id="cd16702">
    <property type="entry name" value="RING_CH-C4HC3_MARCH6"/>
    <property type="match status" value="1"/>
</dbReference>
<keyword evidence="14" id="KW-0007">Acetylation</keyword>
<comment type="subunit">
    <text evidence="16">Interacts with DIO2. Interacts with SQLE.</text>
</comment>
<evidence type="ECO:0000256" key="1">
    <source>
        <dbReference type="ARBA" id="ARBA00000900"/>
    </source>
</evidence>
<name>A0A287CRP0_ICTTR</name>
<comment type="subcellular location">
    <subcellularLocation>
        <location evidence="2">Endoplasmic reticulum membrane</location>
        <topology evidence="2">Multi-pass membrane protein</topology>
    </subcellularLocation>
</comment>
<keyword evidence="8" id="KW-0863">Zinc-finger</keyword>
<dbReference type="Proteomes" id="UP000005215">
    <property type="component" value="Unassembled WGS sequence"/>
</dbReference>
<keyword evidence="10" id="KW-0256">Endoplasmic reticulum</keyword>
<keyword evidence="9" id="KW-0833">Ubl conjugation pathway</keyword>
<dbReference type="GO" id="GO:0061630">
    <property type="term" value="F:ubiquitin protein ligase activity"/>
    <property type="evidence" value="ECO:0007669"/>
    <property type="project" value="UniProtKB-EC"/>
</dbReference>
<dbReference type="SUPFAM" id="SSF57850">
    <property type="entry name" value="RING/U-box"/>
    <property type="match status" value="1"/>
</dbReference>
<keyword evidence="13" id="KW-1133">Transmembrane helix</keyword>
<dbReference type="STRING" id="43179.ENSSTOP00000023985"/>
<reference evidence="21" key="2">
    <citation type="submission" date="2025-08" db="UniProtKB">
        <authorList>
            <consortium name="Ensembl"/>
        </authorList>
    </citation>
    <scope>IDENTIFICATION</scope>
</reference>
<evidence type="ECO:0000256" key="17">
    <source>
        <dbReference type="ARBA" id="ARBA00069012"/>
    </source>
</evidence>
<comment type="pathway">
    <text evidence="3">Protein modification; protein ubiquitination.</text>
</comment>
<evidence type="ECO:0000256" key="19">
    <source>
        <dbReference type="ARBA" id="ARBA00083917"/>
    </source>
</evidence>
<keyword evidence="7" id="KW-0479">Metal-binding</keyword>
<evidence type="ECO:0000313" key="21">
    <source>
        <dbReference type="Ensembl" id="ENSSTOP00000023985.1"/>
    </source>
</evidence>
<evidence type="ECO:0000313" key="22">
    <source>
        <dbReference type="Proteomes" id="UP000005215"/>
    </source>
</evidence>
<keyword evidence="22" id="KW-1185">Reference proteome</keyword>
<evidence type="ECO:0000256" key="11">
    <source>
        <dbReference type="ARBA" id="ARBA00022833"/>
    </source>
</evidence>
<dbReference type="PROSITE" id="PS51292">
    <property type="entry name" value="ZF_RING_CH"/>
    <property type="match status" value="1"/>
</dbReference>
<evidence type="ECO:0000256" key="18">
    <source>
        <dbReference type="ARBA" id="ARBA00082010"/>
    </source>
</evidence>
<dbReference type="GeneTree" id="ENSGT00940000155171"/>
<dbReference type="PANTHER" id="PTHR13145">
    <property type="entry name" value="SSM4 PROTEIN"/>
    <property type="match status" value="1"/>
</dbReference>
<keyword evidence="6" id="KW-0812">Transmembrane</keyword>
<evidence type="ECO:0000256" key="9">
    <source>
        <dbReference type="ARBA" id="ARBA00022786"/>
    </source>
</evidence>
<accession>A0A287CRP0</accession>
<dbReference type="Gene3D" id="3.30.40.10">
    <property type="entry name" value="Zinc/RING finger domain, C3HC4 (zinc finger)"/>
    <property type="match status" value="1"/>
</dbReference>
<dbReference type="AlphaFoldDB" id="A0A287CRP0"/>
<evidence type="ECO:0000256" key="3">
    <source>
        <dbReference type="ARBA" id="ARBA00004906"/>
    </source>
</evidence>
<dbReference type="InterPro" id="IPR013083">
    <property type="entry name" value="Znf_RING/FYVE/PHD"/>
</dbReference>
<evidence type="ECO:0000256" key="14">
    <source>
        <dbReference type="ARBA" id="ARBA00022990"/>
    </source>
</evidence>
<evidence type="ECO:0000256" key="4">
    <source>
        <dbReference type="ARBA" id="ARBA00012483"/>
    </source>
</evidence>
<keyword evidence="5" id="KW-0808">Transferase</keyword>
<evidence type="ECO:0000256" key="15">
    <source>
        <dbReference type="ARBA" id="ARBA00023136"/>
    </source>
</evidence>
<evidence type="ECO:0000256" key="6">
    <source>
        <dbReference type="ARBA" id="ARBA00022692"/>
    </source>
</evidence>
<feature type="domain" description="RING-CH-type" evidence="20">
    <location>
        <begin position="1"/>
        <end position="62"/>
    </location>
</feature>
<evidence type="ECO:0000256" key="7">
    <source>
        <dbReference type="ARBA" id="ARBA00022723"/>
    </source>
</evidence>
<evidence type="ECO:0000259" key="20">
    <source>
        <dbReference type="PROSITE" id="PS51292"/>
    </source>
</evidence>
<dbReference type="EC" id="2.3.2.27" evidence="4"/>
<reference evidence="21" key="3">
    <citation type="submission" date="2025-09" db="UniProtKB">
        <authorList>
            <consortium name="Ensembl"/>
        </authorList>
    </citation>
    <scope>IDENTIFICATION</scope>
</reference>
<dbReference type="Ensembl" id="ENSSTOT00000030947.1">
    <property type="protein sequence ID" value="ENSSTOP00000023985.1"/>
    <property type="gene ID" value="ENSSTOG00000031049.1"/>
</dbReference>
<dbReference type="InterPro" id="IPR011016">
    <property type="entry name" value="Znf_RING-CH"/>
</dbReference>
<evidence type="ECO:0000256" key="16">
    <source>
        <dbReference type="ARBA" id="ARBA00064724"/>
    </source>
</evidence>
<dbReference type="GO" id="GO:0008270">
    <property type="term" value="F:zinc ion binding"/>
    <property type="evidence" value="ECO:0007669"/>
    <property type="project" value="UniProtKB-KW"/>
</dbReference>
<evidence type="ECO:0000256" key="2">
    <source>
        <dbReference type="ARBA" id="ARBA00004477"/>
    </source>
</evidence>
<organism evidence="21 22">
    <name type="scientific">Ictidomys tridecemlineatus</name>
    <name type="common">Thirteen-lined ground squirrel</name>
    <name type="synonym">Spermophilus tridecemlineatus</name>
    <dbReference type="NCBI Taxonomy" id="43179"/>
    <lineage>
        <taxon>Eukaryota</taxon>
        <taxon>Metazoa</taxon>
        <taxon>Chordata</taxon>
        <taxon>Craniata</taxon>
        <taxon>Vertebrata</taxon>
        <taxon>Euteleostomi</taxon>
        <taxon>Mammalia</taxon>
        <taxon>Eutheria</taxon>
        <taxon>Euarchontoglires</taxon>
        <taxon>Glires</taxon>
        <taxon>Rodentia</taxon>
        <taxon>Sciuromorpha</taxon>
        <taxon>Sciuridae</taxon>
        <taxon>Xerinae</taxon>
        <taxon>Marmotini</taxon>
        <taxon>Ictidomys</taxon>
    </lineage>
</organism>
<keyword evidence="15" id="KW-0472">Membrane</keyword>
<evidence type="ECO:0000256" key="12">
    <source>
        <dbReference type="ARBA" id="ARBA00022843"/>
    </source>
</evidence>
<dbReference type="FunFam" id="3.30.40.10:FF:000096">
    <property type="entry name" value="E3 ubiquitin-protein ligase MARCH6"/>
    <property type="match status" value="1"/>
</dbReference>
<dbReference type="InParanoid" id="A0A287CRP0"/>
<keyword evidence="12" id="KW-0832">Ubl conjugation</keyword>
<dbReference type="GO" id="GO:0036503">
    <property type="term" value="P:ERAD pathway"/>
    <property type="evidence" value="ECO:0007669"/>
    <property type="project" value="TreeGrafter"/>
</dbReference>
<evidence type="ECO:0000256" key="10">
    <source>
        <dbReference type="ARBA" id="ARBA00022824"/>
    </source>
</evidence>
<proteinExistence type="predicted"/>
<evidence type="ECO:0000256" key="13">
    <source>
        <dbReference type="ARBA" id="ARBA00022989"/>
    </source>
</evidence>
<protein>
    <recommendedName>
        <fullName evidence="17">E3 ubiquitin-protein ligase MARCHF6</fullName>
        <ecNumber evidence="4">2.3.2.27</ecNumber>
    </recommendedName>
    <alternativeName>
        <fullName evidence="19">Membrane-associated RING finger protein 6</fullName>
    </alternativeName>
    <alternativeName>
        <fullName evidence="18">Membrane-associated RING-CH protein VI</fullName>
    </alternativeName>
</protein>
<dbReference type="PANTHER" id="PTHR13145:SF0">
    <property type="entry name" value="E3 UBIQUITIN-PROTEIN LIGASE MARCHF6"/>
    <property type="match status" value="1"/>
</dbReference>
<reference evidence="22" key="1">
    <citation type="submission" date="2011-11" db="EMBL/GenBank/DDBJ databases">
        <title>The Draft Genome of Spermophilus tridecemlineatus.</title>
        <authorList>
            <consortium name="The Broad Institute Genome Assembly &amp; Analysis Group"/>
            <consortium name="Computational R&amp;D Group"/>
            <consortium name="and Sequencing Platform"/>
            <person name="Di Palma F."/>
            <person name="Alfoldi J."/>
            <person name="Johnson J."/>
            <person name="Berlin A."/>
            <person name="Gnerre S."/>
            <person name="Jaffe D."/>
            <person name="MacCallum I."/>
            <person name="Young S."/>
            <person name="Walker B.J."/>
            <person name="Lindblad-Toh K."/>
        </authorList>
    </citation>
    <scope>NUCLEOTIDE SEQUENCE [LARGE SCALE GENOMIC DNA]</scope>
</reference>
<sequence>MDTAEEDICRVCRSEGTPEKPLYHPCVCTGSIKFIHQECLVQWLKHSQKEYCELCKHRFFYSSPCWETVLCGFLTFLHIRRRGKDNLLSWNIFSRIFADVFF</sequence>
<comment type="catalytic activity">
    <reaction evidence="1">
        <text>S-ubiquitinyl-[E2 ubiquitin-conjugating enzyme]-L-cysteine + [acceptor protein]-L-lysine = [E2 ubiquitin-conjugating enzyme]-L-cysteine + N(6)-ubiquitinyl-[acceptor protein]-L-lysine.</text>
        <dbReference type="EC" id="2.3.2.27"/>
    </reaction>
</comment>
<evidence type="ECO:0000256" key="8">
    <source>
        <dbReference type="ARBA" id="ARBA00022771"/>
    </source>
</evidence>
<dbReference type="EMBL" id="AGTP01014786">
    <property type="status" value="NOT_ANNOTATED_CDS"/>
    <property type="molecule type" value="Genomic_DNA"/>
</dbReference>